<dbReference type="Pfam" id="PF13196">
    <property type="entry name" value="DUF4012"/>
    <property type="match status" value="1"/>
</dbReference>
<feature type="transmembrane region" description="Helical" evidence="1">
    <location>
        <begin position="162"/>
        <end position="186"/>
    </location>
</feature>
<gene>
    <name evidence="2" type="ORF">A2968_01380</name>
</gene>
<proteinExistence type="predicted"/>
<comment type="caution">
    <text evidence="2">The sequence shown here is derived from an EMBL/GenBank/DDBJ whole genome shotgun (WGS) entry which is preliminary data.</text>
</comment>
<dbReference type="STRING" id="1798391.A2968_01380"/>
<keyword evidence="1" id="KW-0812">Transmembrane</keyword>
<keyword evidence="1" id="KW-0472">Membrane</keyword>
<dbReference type="EMBL" id="MFJU01000006">
    <property type="protein sequence ID" value="OGG37080.1"/>
    <property type="molecule type" value="Genomic_DNA"/>
</dbReference>
<evidence type="ECO:0000313" key="2">
    <source>
        <dbReference type="EMBL" id="OGG37080.1"/>
    </source>
</evidence>
<dbReference type="AlphaFoldDB" id="A0A1F6BJK0"/>
<organism evidence="2 3">
    <name type="scientific">Candidatus Gottesmanbacteria bacterium RIFCSPLOWO2_01_FULL_42_22</name>
    <dbReference type="NCBI Taxonomy" id="1798391"/>
    <lineage>
        <taxon>Bacteria</taxon>
        <taxon>Candidatus Gottesmaniibacteriota</taxon>
    </lineage>
</organism>
<evidence type="ECO:0000313" key="3">
    <source>
        <dbReference type="Proteomes" id="UP000176228"/>
    </source>
</evidence>
<dbReference type="InterPro" id="IPR025101">
    <property type="entry name" value="DUF4012"/>
</dbReference>
<evidence type="ECO:0008006" key="4">
    <source>
        <dbReference type="Google" id="ProtNLM"/>
    </source>
</evidence>
<keyword evidence="1" id="KW-1133">Transmembrane helix</keyword>
<evidence type="ECO:0000256" key="1">
    <source>
        <dbReference type="SAM" id="Phobius"/>
    </source>
</evidence>
<accession>A0A1F6BJK0</accession>
<protein>
    <recommendedName>
        <fullName evidence="4">DUF4012 domain-containing protein</fullName>
    </recommendedName>
</protein>
<dbReference type="Proteomes" id="UP000176228">
    <property type="component" value="Unassembled WGS sequence"/>
</dbReference>
<reference evidence="2 3" key="1">
    <citation type="journal article" date="2016" name="Nat. Commun.">
        <title>Thousands of microbial genomes shed light on interconnected biogeochemical processes in an aquifer system.</title>
        <authorList>
            <person name="Anantharaman K."/>
            <person name="Brown C.T."/>
            <person name="Hug L.A."/>
            <person name="Sharon I."/>
            <person name="Castelle C.J."/>
            <person name="Probst A.J."/>
            <person name="Thomas B.C."/>
            <person name="Singh A."/>
            <person name="Wilkins M.J."/>
            <person name="Karaoz U."/>
            <person name="Brodie E.L."/>
            <person name="Williams K.H."/>
            <person name="Hubbard S.S."/>
            <person name="Banfield J.F."/>
        </authorList>
    </citation>
    <scope>NUCLEOTIDE SEQUENCE [LARGE SCALE GENOMIC DNA]</scope>
</reference>
<sequence>MNNIIENTSSLLALVTGRWDGVHILAEKLRKGNCQVIATDKLPTSGKFDYIFLFGSVEDAYQAFLKLLKENSRMLLITGHRDEDLSKLENLDNIKIVKVRDLSDWNQEELSEILLKIIFTPSVKKIFTLKSKNGSSSKKPDKIRRITEYPVSAITTRKIRGYLPVLLSLFVFAVLIGASTFVWYFYSVKNIFTDLKNNLTVGNMEEVRLNLASAEDKIKIAKGLFNTTSVVFFPLKNSTSLLNLGQMIDSTDRMLTVVHGSINLIDEIKAGNQNYPLVNFNFSKSNFNSLVETVSALDFAAGDLQEKIVSTQLPYFPKENLLPMIVEARQNLASVKETVPVLETVFSSPSPKTYLLLFQNNMELRATGGFIGSVGLLTITSGLIEDFRIMDVYSLDGQLKGHVEPPLPIRLYLNQPNWFLRDSNFDPDFAKASIQAEWFIRKILNKEIDGVIGINLFFVQDLLAAVGPVTLADFGNEVITADNLFVKSQLHIQSGFFEGSSTKKDFLTALSQSLQTKVSAEKTSIFKLAQVVKKSLDEKNILIYLNDGTGQNKIEHLGWGGRIFSVNCLSREENCLADYLYLVDSNLGVNKANFFIKKSANIRKKINKEGQIETELEISMENQGSSAYLQGGVYTDYLRIIVPRGSRLVSANLSGREIEKSSIESSDYQTDKTSFGMLLKIPELKLSRLFLTFLQMNPVKNNIREYQFYMQKQPGDKSYSFNLAVESAKINFQPKNFSSVTKEGINIASDTSVDRIFTFNVSP</sequence>
<name>A0A1F6BJK0_9BACT</name>